<keyword evidence="1" id="KW-0472">Membrane</keyword>
<dbReference type="EMBL" id="CP011801">
    <property type="protein sequence ID" value="ALA59329.1"/>
    <property type="molecule type" value="Genomic_DNA"/>
</dbReference>
<sequence length="215" mass="23429">MTEEKPKHQEEDEQEEFGELLKYTGAGFAGGLITGAALDHFGFHQSALGQWLVRTLSGEGESLFEGIYALRQRVRGSFGSMAEAYGWGKFSGMLLPWIIDWGSRMAGIDVYGVEGFYIPFFYALSDQLGANIAGVIFLRRKAGAWGRALHEYVGHPVMLASAAIVLVVPIGLLTARLVGFSPTTQISTAVETIAANLCWLPPLVGWLMRKQDGSV</sequence>
<dbReference type="RefSeq" id="WP_053380360.1">
    <property type="nucleotide sequence ID" value="NZ_CP011801.1"/>
</dbReference>
<dbReference type="STRING" id="42253.NITMOv2_2923"/>
<keyword evidence="1" id="KW-1133">Transmembrane helix</keyword>
<evidence type="ECO:0000256" key="1">
    <source>
        <dbReference type="SAM" id="Phobius"/>
    </source>
</evidence>
<dbReference type="KEGG" id="nmv:NITMOv2_2923"/>
<keyword evidence="1" id="KW-0812">Transmembrane</keyword>
<dbReference type="PATRIC" id="fig|42253.5.peg.2893"/>
<name>A0A0K2GEN4_NITMO</name>
<reference evidence="2 3" key="1">
    <citation type="journal article" date="2015" name="Proc. Natl. Acad. Sci. U.S.A.">
        <title>Expanded metabolic versatility of ubiquitous nitrite-oxidizing bacteria from the genus Nitrospira.</title>
        <authorList>
            <person name="Koch H."/>
            <person name="Lucker S."/>
            <person name="Albertsen M."/>
            <person name="Kitzinger K."/>
            <person name="Herbold C."/>
            <person name="Spieck E."/>
            <person name="Nielsen P.H."/>
            <person name="Wagner M."/>
            <person name="Daims H."/>
        </authorList>
    </citation>
    <scope>NUCLEOTIDE SEQUENCE [LARGE SCALE GENOMIC DNA]</scope>
    <source>
        <strain evidence="2 3">NSP M-1</strain>
    </source>
</reference>
<gene>
    <name evidence="2" type="ORF">NITMOv2_2923</name>
</gene>
<evidence type="ECO:0000313" key="2">
    <source>
        <dbReference type="EMBL" id="ALA59329.1"/>
    </source>
</evidence>
<dbReference type="Proteomes" id="UP000069205">
    <property type="component" value="Chromosome"/>
</dbReference>
<accession>A0A0K2GEN4</accession>
<evidence type="ECO:0000313" key="3">
    <source>
        <dbReference type="Proteomes" id="UP000069205"/>
    </source>
</evidence>
<dbReference type="OrthoDB" id="3078308at2"/>
<protein>
    <submittedName>
        <fullName evidence="2">Uncharacterized protein</fullName>
    </submittedName>
</protein>
<keyword evidence="3" id="KW-1185">Reference proteome</keyword>
<dbReference type="AlphaFoldDB" id="A0A0K2GEN4"/>
<organism evidence="2 3">
    <name type="scientific">Nitrospira moscoviensis</name>
    <dbReference type="NCBI Taxonomy" id="42253"/>
    <lineage>
        <taxon>Bacteria</taxon>
        <taxon>Pseudomonadati</taxon>
        <taxon>Nitrospirota</taxon>
        <taxon>Nitrospiria</taxon>
        <taxon>Nitrospirales</taxon>
        <taxon>Nitrospiraceae</taxon>
        <taxon>Nitrospira</taxon>
    </lineage>
</organism>
<feature type="transmembrane region" description="Helical" evidence="1">
    <location>
        <begin position="159"/>
        <end position="180"/>
    </location>
</feature>
<feature type="transmembrane region" description="Helical" evidence="1">
    <location>
        <begin position="119"/>
        <end position="138"/>
    </location>
</feature>
<proteinExistence type="predicted"/>